<dbReference type="RefSeq" id="WP_108996212.1">
    <property type="nucleotide sequence ID" value="NZ_BDQX01000458.1"/>
</dbReference>
<comment type="caution">
    <text evidence="5">The sequence shown here is derived from an EMBL/GenBank/DDBJ whole genome shotgun (WGS) entry which is preliminary data.</text>
</comment>
<sequence>MSDKLSQKQEMQKQEQERPELWREETVSSEQIFDGRIISLQVDTVALPGGRTATREIVRHPGASAVMALLDGKLLVVEQYRKPMDIFQVEIPAGKLDGDEDPALAAARELEEETGYRPKGLKLISSFYTSPGFADEKLYLYFADELERGEQNPDEDEDLFVEAITLEQAERYISEGRISDAKTILAVYAWKLYLQTGTI</sequence>
<evidence type="ECO:0000313" key="5">
    <source>
        <dbReference type="EMBL" id="GBG12103.1"/>
    </source>
</evidence>
<evidence type="ECO:0000313" key="6">
    <source>
        <dbReference type="Proteomes" id="UP000245202"/>
    </source>
</evidence>
<feature type="region of interest" description="Disordered" evidence="3">
    <location>
        <begin position="1"/>
        <end position="25"/>
    </location>
</feature>
<accession>A0A2R5F5K0</accession>
<dbReference type="PANTHER" id="PTHR11839">
    <property type="entry name" value="UDP/ADP-SUGAR PYROPHOSPHATASE"/>
    <property type="match status" value="1"/>
</dbReference>
<reference evidence="5 6" key="1">
    <citation type="submission" date="2017-08" db="EMBL/GenBank/DDBJ databases">
        <title>Substantial Increase in Enzyme Production by Combined Drug-Resistance Mutations in Paenibacillus agaridevorans.</title>
        <authorList>
            <person name="Tanaka Y."/>
            <person name="Funane K."/>
            <person name="Hosaka T."/>
            <person name="Shiwa Y."/>
            <person name="Fujita N."/>
            <person name="Miyazaki T."/>
            <person name="Yoshikawa H."/>
            <person name="Murakami K."/>
            <person name="Kasahara K."/>
            <person name="Inaoka T."/>
            <person name="Hiraga Y."/>
            <person name="Ochi K."/>
        </authorList>
    </citation>
    <scope>NUCLEOTIDE SEQUENCE [LARGE SCALE GENOMIC DNA]</scope>
    <source>
        <strain evidence="5 6">T-3040</strain>
    </source>
</reference>
<feature type="domain" description="Nudix hydrolase" evidence="4">
    <location>
        <begin position="58"/>
        <end position="193"/>
    </location>
</feature>
<dbReference type="Pfam" id="PF00293">
    <property type="entry name" value="NUDIX"/>
    <property type="match status" value="1"/>
</dbReference>
<dbReference type="GO" id="GO:0019693">
    <property type="term" value="P:ribose phosphate metabolic process"/>
    <property type="evidence" value="ECO:0007669"/>
    <property type="project" value="TreeGrafter"/>
</dbReference>
<dbReference type="Gene3D" id="3.90.79.10">
    <property type="entry name" value="Nucleoside Triphosphate Pyrophosphohydrolase"/>
    <property type="match status" value="1"/>
</dbReference>
<dbReference type="GO" id="GO:0005829">
    <property type="term" value="C:cytosol"/>
    <property type="evidence" value="ECO:0007669"/>
    <property type="project" value="TreeGrafter"/>
</dbReference>
<evidence type="ECO:0000256" key="1">
    <source>
        <dbReference type="ARBA" id="ARBA00001946"/>
    </source>
</evidence>
<evidence type="ECO:0000259" key="4">
    <source>
        <dbReference type="PROSITE" id="PS51462"/>
    </source>
</evidence>
<dbReference type="PROSITE" id="PS51462">
    <property type="entry name" value="NUDIX"/>
    <property type="match status" value="1"/>
</dbReference>
<protein>
    <submittedName>
        <fullName evidence="5">ADP-ribose pyrophosphatase</fullName>
    </submittedName>
</protein>
<dbReference type="PANTHER" id="PTHR11839:SF18">
    <property type="entry name" value="NUDIX HYDROLASE DOMAIN-CONTAINING PROTEIN"/>
    <property type="match status" value="1"/>
</dbReference>
<proteinExistence type="predicted"/>
<organism evidence="5 6">
    <name type="scientific">Paenibacillus agaridevorans</name>
    <dbReference type="NCBI Taxonomy" id="171404"/>
    <lineage>
        <taxon>Bacteria</taxon>
        <taxon>Bacillati</taxon>
        <taxon>Bacillota</taxon>
        <taxon>Bacilli</taxon>
        <taxon>Bacillales</taxon>
        <taxon>Paenibacillaceae</taxon>
        <taxon>Paenibacillus</taxon>
    </lineage>
</organism>
<dbReference type="PROSITE" id="PS00893">
    <property type="entry name" value="NUDIX_BOX"/>
    <property type="match status" value="1"/>
</dbReference>
<evidence type="ECO:0000256" key="3">
    <source>
        <dbReference type="SAM" id="MobiDB-lite"/>
    </source>
</evidence>
<dbReference type="InterPro" id="IPR000086">
    <property type="entry name" value="NUDIX_hydrolase_dom"/>
</dbReference>
<dbReference type="EMBL" id="BDQX01000458">
    <property type="protein sequence ID" value="GBG12103.1"/>
    <property type="molecule type" value="Genomic_DNA"/>
</dbReference>
<evidence type="ECO:0000256" key="2">
    <source>
        <dbReference type="ARBA" id="ARBA00022801"/>
    </source>
</evidence>
<comment type="cofactor">
    <cofactor evidence="1">
        <name>Mg(2+)</name>
        <dbReference type="ChEBI" id="CHEBI:18420"/>
    </cofactor>
</comment>
<dbReference type="Proteomes" id="UP000245202">
    <property type="component" value="Unassembled WGS sequence"/>
</dbReference>
<keyword evidence="6" id="KW-1185">Reference proteome</keyword>
<dbReference type="AlphaFoldDB" id="A0A2R5F5K0"/>
<name>A0A2R5F5K0_9BACL</name>
<dbReference type="SUPFAM" id="SSF55811">
    <property type="entry name" value="Nudix"/>
    <property type="match status" value="1"/>
</dbReference>
<dbReference type="GO" id="GO:0016787">
    <property type="term" value="F:hydrolase activity"/>
    <property type="evidence" value="ECO:0007669"/>
    <property type="project" value="UniProtKB-KW"/>
</dbReference>
<keyword evidence="2" id="KW-0378">Hydrolase</keyword>
<dbReference type="GO" id="GO:0006753">
    <property type="term" value="P:nucleoside phosphate metabolic process"/>
    <property type="evidence" value="ECO:0007669"/>
    <property type="project" value="TreeGrafter"/>
</dbReference>
<dbReference type="InterPro" id="IPR020084">
    <property type="entry name" value="NUDIX_hydrolase_CS"/>
</dbReference>
<dbReference type="InterPro" id="IPR015797">
    <property type="entry name" value="NUDIX_hydrolase-like_dom_sf"/>
</dbReference>
<gene>
    <name evidence="5" type="ORF">PAT3040_06964</name>
</gene>
<dbReference type="FunFam" id="3.90.79.10:FF:000024">
    <property type="entry name" value="ADP-ribose pyrophosphatase"/>
    <property type="match status" value="1"/>
</dbReference>